<evidence type="ECO:0000259" key="6">
    <source>
        <dbReference type="PROSITE" id="PS50157"/>
    </source>
</evidence>
<feature type="compositionally biased region" description="Basic residues" evidence="5">
    <location>
        <begin position="230"/>
        <end position="239"/>
    </location>
</feature>
<dbReference type="PANTHER" id="PTHR23235:SF120">
    <property type="entry name" value="KRUPPEL-LIKE FACTOR 15"/>
    <property type="match status" value="1"/>
</dbReference>
<dbReference type="Pfam" id="PF00096">
    <property type="entry name" value="zf-C2H2"/>
    <property type="match status" value="2"/>
</dbReference>
<reference evidence="7" key="1">
    <citation type="journal article" date="2020" name="Stud. Mycol.">
        <title>101 Dothideomycetes genomes: a test case for predicting lifestyles and emergence of pathogens.</title>
        <authorList>
            <person name="Haridas S."/>
            <person name="Albert R."/>
            <person name="Binder M."/>
            <person name="Bloem J."/>
            <person name="Labutti K."/>
            <person name="Salamov A."/>
            <person name="Andreopoulos B."/>
            <person name="Baker S."/>
            <person name="Barry K."/>
            <person name="Bills G."/>
            <person name="Bluhm B."/>
            <person name="Cannon C."/>
            <person name="Castanera R."/>
            <person name="Culley D."/>
            <person name="Daum C."/>
            <person name="Ezra D."/>
            <person name="Gonzalez J."/>
            <person name="Henrissat B."/>
            <person name="Kuo A."/>
            <person name="Liang C."/>
            <person name="Lipzen A."/>
            <person name="Lutzoni F."/>
            <person name="Magnuson J."/>
            <person name="Mondo S."/>
            <person name="Nolan M."/>
            <person name="Ohm R."/>
            <person name="Pangilinan J."/>
            <person name="Park H.-J."/>
            <person name="Ramirez L."/>
            <person name="Alfaro M."/>
            <person name="Sun H."/>
            <person name="Tritt A."/>
            <person name="Yoshinaga Y."/>
            <person name="Zwiers L.-H."/>
            <person name="Turgeon B."/>
            <person name="Goodwin S."/>
            <person name="Spatafora J."/>
            <person name="Crous P."/>
            <person name="Grigoriev I."/>
        </authorList>
    </citation>
    <scope>NUCLEOTIDE SEQUENCE</scope>
    <source>
        <strain evidence="7">CBS 107.79</strain>
    </source>
</reference>
<evidence type="ECO:0000313" key="7">
    <source>
        <dbReference type="EMBL" id="KAF1964576.1"/>
    </source>
</evidence>
<dbReference type="SUPFAM" id="SSF57667">
    <property type="entry name" value="beta-beta-alpha zinc fingers"/>
    <property type="match status" value="2"/>
</dbReference>
<feature type="compositionally biased region" description="Polar residues" evidence="5">
    <location>
        <begin position="190"/>
        <end position="201"/>
    </location>
</feature>
<dbReference type="PROSITE" id="PS00028">
    <property type="entry name" value="ZINC_FINGER_C2H2_1"/>
    <property type="match status" value="2"/>
</dbReference>
<accession>A0A6A5UNT1</accession>
<feature type="region of interest" description="Disordered" evidence="5">
    <location>
        <begin position="14"/>
        <end position="51"/>
    </location>
</feature>
<evidence type="ECO:0000256" key="3">
    <source>
        <dbReference type="ARBA" id="ARBA00022833"/>
    </source>
</evidence>
<evidence type="ECO:0000256" key="2">
    <source>
        <dbReference type="ARBA" id="ARBA00022771"/>
    </source>
</evidence>
<keyword evidence="8" id="KW-1185">Reference proteome</keyword>
<keyword evidence="1" id="KW-0479">Metal-binding</keyword>
<dbReference type="Proteomes" id="UP000800036">
    <property type="component" value="Unassembled WGS sequence"/>
</dbReference>
<dbReference type="EMBL" id="ML976781">
    <property type="protein sequence ID" value="KAF1964576.1"/>
    <property type="molecule type" value="Genomic_DNA"/>
</dbReference>
<dbReference type="OrthoDB" id="6910977at2759"/>
<organism evidence="7 8">
    <name type="scientific">Bimuria novae-zelandiae CBS 107.79</name>
    <dbReference type="NCBI Taxonomy" id="1447943"/>
    <lineage>
        <taxon>Eukaryota</taxon>
        <taxon>Fungi</taxon>
        <taxon>Dikarya</taxon>
        <taxon>Ascomycota</taxon>
        <taxon>Pezizomycotina</taxon>
        <taxon>Dothideomycetes</taxon>
        <taxon>Pleosporomycetidae</taxon>
        <taxon>Pleosporales</taxon>
        <taxon>Massarineae</taxon>
        <taxon>Didymosphaeriaceae</taxon>
        <taxon>Bimuria</taxon>
    </lineage>
</organism>
<dbReference type="InterPro" id="IPR013087">
    <property type="entry name" value="Znf_C2H2_type"/>
</dbReference>
<evidence type="ECO:0000256" key="4">
    <source>
        <dbReference type="PROSITE-ProRule" id="PRU00042"/>
    </source>
</evidence>
<dbReference type="GO" id="GO:0008270">
    <property type="term" value="F:zinc ion binding"/>
    <property type="evidence" value="ECO:0007669"/>
    <property type="project" value="UniProtKB-KW"/>
</dbReference>
<keyword evidence="3" id="KW-0862">Zinc</keyword>
<dbReference type="GO" id="GO:0000981">
    <property type="term" value="F:DNA-binding transcription factor activity, RNA polymerase II-specific"/>
    <property type="evidence" value="ECO:0007669"/>
    <property type="project" value="TreeGrafter"/>
</dbReference>
<dbReference type="PANTHER" id="PTHR23235">
    <property type="entry name" value="KRUEPPEL-LIKE TRANSCRIPTION FACTOR"/>
    <property type="match status" value="1"/>
</dbReference>
<gene>
    <name evidence="7" type="ORF">BU23DRAFT_54095</name>
</gene>
<dbReference type="SMART" id="SM00355">
    <property type="entry name" value="ZnF_C2H2"/>
    <property type="match status" value="2"/>
</dbReference>
<evidence type="ECO:0000313" key="8">
    <source>
        <dbReference type="Proteomes" id="UP000800036"/>
    </source>
</evidence>
<sequence length="340" mass="38099">MVLMPVYSYSASMDSQERSGPLSPFQQAPNSAPFLHSPAYPSPAQSDTDSSRYSANGLGLYRYSQPFPTSADRMMFSPSPQPTQAWNASSSMAPAPIVNPWTSGAYDHPVCPDGRANMLWPEYQCSHRSSISSHRELSVFSGDGSEHSFPSVKLEGGAEWDAENDLSPLATVAPSRLTNTISYDGVYGSPKSQYESDSTSAPVGKVELTSDFSPNMRPRSSHSEGNATGTRRRHQRRTKVPVEEAKFKCDICNTGFVRAYNKKTHMARHNPNRAKEHFCDYDCDMKFERRTDLVRHINSVHLKRRDWDCDLCGKKFARRDTLNREGIDTILRATALKKMR</sequence>
<evidence type="ECO:0000256" key="1">
    <source>
        <dbReference type="ARBA" id="ARBA00022723"/>
    </source>
</evidence>
<evidence type="ECO:0000256" key="5">
    <source>
        <dbReference type="SAM" id="MobiDB-lite"/>
    </source>
</evidence>
<keyword evidence="2 4" id="KW-0863">Zinc-finger</keyword>
<dbReference type="GO" id="GO:0000978">
    <property type="term" value="F:RNA polymerase II cis-regulatory region sequence-specific DNA binding"/>
    <property type="evidence" value="ECO:0007669"/>
    <property type="project" value="TreeGrafter"/>
</dbReference>
<protein>
    <recommendedName>
        <fullName evidence="6">C2H2-type domain-containing protein</fullName>
    </recommendedName>
</protein>
<proteinExistence type="predicted"/>
<feature type="domain" description="C2H2-type" evidence="6">
    <location>
        <begin position="247"/>
        <end position="274"/>
    </location>
</feature>
<feature type="domain" description="C2H2-type" evidence="6">
    <location>
        <begin position="277"/>
        <end position="306"/>
    </location>
</feature>
<dbReference type="InterPro" id="IPR036236">
    <property type="entry name" value="Znf_C2H2_sf"/>
</dbReference>
<name>A0A6A5UNT1_9PLEO</name>
<dbReference type="Gene3D" id="3.30.160.60">
    <property type="entry name" value="Classic Zinc Finger"/>
    <property type="match status" value="1"/>
</dbReference>
<dbReference type="AlphaFoldDB" id="A0A6A5UNT1"/>
<feature type="region of interest" description="Disordered" evidence="5">
    <location>
        <begin position="189"/>
        <end position="240"/>
    </location>
</feature>
<dbReference type="PROSITE" id="PS50157">
    <property type="entry name" value="ZINC_FINGER_C2H2_2"/>
    <property type="match status" value="2"/>
</dbReference>